<proteinExistence type="predicted"/>
<accession>A0A1X7T729</accession>
<feature type="region of interest" description="Disordered" evidence="1">
    <location>
        <begin position="21"/>
        <end position="41"/>
    </location>
</feature>
<reference evidence="2" key="1">
    <citation type="submission" date="2017-05" db="UniProtKB">
        <authorList>
            <consortium name="EnsemblMetazoa"/>
        </authorList>
    </citation>
    <scope>IDENTIFICATION</scope>
</reference>
<sequence>MSNSQEDAHEARRLLRKERDWERRRSEAEEEKRAGRPNRNAKDSSLYFDLRLSWISPLIDRTRITEVIGDICSVQTLTVRSGSEYACRIVQSYLILEDQYNGLRKEMLIPVY</sequence>
<protein>
    <submittedName>
        <fullName evidence="2">Uncharacterized protein</fullName>
    </submittedName>
</protein>
<name>A0A1X7T729_AMPQE</name>
<evidence type="ECO:0000313" key="2">
    <source>
        <dbReference type="EnsemblMetazoa" id="Aqu2.1.10292_001"/>
    </source>
</evidence>
<feature type="compositionally biased region" description="Basic and acidic residues" evidence="1">
    <location>
        <begin position="21"/>
        <end position="34"/>
    </location>
</feature>
<evidence type="ECO:0000256" key="1">
    <source>
        <dbReference type="SAM" id="MobiDB-lite"/>
    </source>
</evidence>
<organism evidence="2">
    <name type="scientific">Amphimedon queenslandica</name>
    <name type="common">Sponge</name>
    <dbReference type="NCBI Taxonomy" id="400682"/>
    <lineage>
        <taxon>Eukaryota</taxon>
        <taxon>Metazoa</taxon>
        <taxon>Porifera</taxon>
        <taxon>Demospongiae</taxon>
        <taxon>Heteroscleromorpha</taxon>
        <taxon>Haplosclerida</taxon>
        <taxon>Niphatidae</taxon>
        <taxon>Amphimedon</taxon>
    </lineage>
</organism>
<dbReference type="EnsemblMetazoa" id="Aqu2.1.10292_001">
    <property type="protein sequence ID" value="Aqu2.1.10292_001"/>
    <property type="gene ID" value="Aqu2.1.10292"/>
</dbReference>
<dbReference type="AlphaFoldDB" id="A0A1X7T729"/>
<dbReference type="InParanoid" id="A0A1X7T729"/>